<feature type="compositionally biased region" description="Polar residues" evidence="1">
    <location>
        <begin position="239"/>
        <end position="253"/>
    </location>
</feature>
<evidence type="ECO:0000256" key="1">
    <source>
        <dbReference type="SAM" id="MobiDB-lite"/>
    </source>
</evidence>
<dbReference type="OrthoDB" id="3678410at2759"/>
<evidence type="ECO:0000313" key="2">
    <source>
        <dbReference type="EMBL" id="KAF1923697.1"/>
    </source>
</evidence>
<feature type="region of interest" description="Disordered" evidence="1">
    <location>
        <begin position="156"/>
        <end position="186"/>
    </location>
</feature>
<protein>
    <submittedName>
        <fullName evidence="2">Uncharacterized protein</fullName>
    </submittedName>
</protein>
<feature type="compositionally biased region" description="Low complexity" evidence="1">
    <location>
        <begin position="169"/>
        <end position="183"/>
    </location>
</feature>
<feature type="region of interest" description="Disordered" evidence="1">
    <location>
        <begin position="207"/>
        <end position="253"/>
    </location>
</feature>
<organism evidence="2 3">
    <name type="scientific">Didymella exigua CBS 183.55</name>
    <dbReference type="NCBI Taxonomy" id="1150837"/>
    <lineage>
        <taxon>Eukaryota</taxon>
        <taxon>Fungi</taxon>
        <taxon>Dikarya</taxon>
        <taxon>Ascomycota</taxon>
        <taxon>Pezizomycotina</taxon>
        <taxon>Dothideomycetes</taxon>
        <taxon>Pleosporomycetidae</taxon>
        <taxon>Pleosporales</taxon>
        <taxon>Pleosporineae</taxon>
        <taxon>Didymellaceae</taxon>
        <taxon>Didymella</taxon>
    </lineage>
</organism>
<name>A0A6A5RDB2_9PLEO</name>
<dbReference type="Proteomes" id="UP000800082">
    <property type="component" value="Unassembled WGS sequence"/>
</dbReference>
<keyword evidence="3" id="KW-1185">Reference proteome</keyword>
<dbReference type="EMBL" id="ML979002">
    <property type="protein sequence ID" value="KAF1923697.1"/>
    <property type="molecule type" value="Genomic_DNA"/>
</dbReference>
<accession>A0A6A5RDB2</accession>
<dbReference type="GeneID" id="54355910"/>
<dbReference type="AlphaFoldDB" id="A0A6A5RDB2"/>
<sequence length="717" mass="78956">MFGIGPMLPVIPAAEKGGRSSKKVQKCNSKQNPGAKSHELTIMRRPSTTRTESTLFDDNDDYAVQDPASTSHHQRNLSLIVDFDLDYAAAQLKLGEISDLELALFAFWIKAKYDNYLMAKELVRELALDQGYNVDKITNPRIRKLLQEVHDIRPRDPRHARPLEGPFLGQTRSSGMRTSGSTRVVSSPLTARMDTLPPSLRLKRELAVQEAARSTMTSNDVADYPPNTPDRPAPLSVKSRGSQASKSTPMPTSILRSISTPIRAQRKSYLDPVPQRDSIVKIDGSEALGRLSFTAAKHSRRSTSDVFDAAQNVNQSHSNAFTDRLQNSEDRRYGTPGRYMHRDSGGPALGPYQLDASDIASVSSYGTFTSLMQKNKNRTSTDVACDGGVIGDQSFDALESYVGSEDEDEGSVLESASISDEENPTKYHFAGQALPSQPFITGPVPRSSEHRAAVKARRKNQALSVSSQAINFHRPLPLRSYESEATMFVTTGSQANSGHNRSKSVTSMIASRRPAMETMALPSLACSVQERTSLDDIEQEFYGSDISQIKISEQVDRDTASVSQRSSSASTLAAFPIPPMNNPVGELPMLVSRAVSSPGSLQTTALQHPIASASLEDTYRAIVRVAMTGVLKRTRVRGEGLQAVDWEKLTSFERAWREMNAFLLVTIYGRLNVALDETDINYIDSIAQELRNELNNLESTDWVRRMFEADALASSQQ</sequence>
<proteinExistence type="predicted"/>
<gene>
    <name evidence="2" type="ORF">M421DRAFT_9484</name>
</gene>
<reference evidence="2" key="1">
    <citation type="journal article" date="2020" name="Stud. Mycol.">
        <title>101 Dothideomycetes genomes: a test case for predicting lifestyles and emergence of pathogens.</title>
        <authorList>
            <person name="Haridas S."/>
            <person name="Albert R."/>
            <person name="Binder M."/>
            <person name="Bloem J."/>
            <person name="Labutti K."/>
            <person name="Salamov A."/>
            <person name="Andreopoulos B."/>
            <person name="Baker S."/>
            <person name="Barry K."/>
            <person name="Bills G."/>
            <person name="Bluhm B."/>
            <person name="Cannon C."/>
            <person name="Castanera R."/>
            <person name="Culley D."/>
            <person name="Daum C."/>
            <person name="Ezra D."/>
            <person name="Gonzalez J."/>
            <person name="Henrissat B."/>
            <person name="Kuo A."/>
            <person name="Liang C."/>
            <person name="Lipzen A."/>
            <person name="Lutzoni F."/>
            <person name="Magnuson J."/>
            <person name="Mondo S."/>
            <person name="Nolan M."/>
            <person name="Ohm R."/>
            <person name="Pangilinan J."/>
            <person name="Park H.-J."/>
            <person name="Ramirez L."/>
            <person name="Alfaro M."/>
            <person name="Sun H."/>
            <person name="Tritt A."/>
            <person name="Yoshinaga Y."/>
            <person name="Zwiers L.-H."/>
            <person name="Turgeon B."/>
            <person name="Goodwin S."/>
            <person name="Spatafora J."/>
            <person name="Crous P."/>
            <person name="Grigoriev I."/>
        </authorList>
    </citation>
    <scope>NUCLEOTIDE SEQUENCE</scope>
    <source>
        <strain evidence="2">CBS 183.55</strain>
    </source>
</reference>
<evidence type="ECO:0000313" key="3">
    <source>
        <dbReference type="Proteomes" id="UP000800082"/>
    </source>
</evidence>
<dbReference type="RefSeq" id="XP_033443950.1">
    <property type="nucleotide sequence ID" value="XM_033598243.1"/>
</dbReference>
<feature type="region of interest" description="Disordered" evidence="1">
    <location>
        <begin position="14"/>
        <end position="69"/>
    </location>
</feature>